<accession>A0A842J4Y1</accession>
<evidence type="ECO:0000256" key="1">
    <source>
        <dbReference type="SAM" id="Phobius"/>
    </source>
</evidence>
<feature type="transmembrane region" description="Helical" evidence="1">
    <location>
        <begin position="43"/>
        <end position="65"/>
    </location>
</feature>
<keyword evidence="1" id="KW-0472">Membrane</keyword>
<gene>
    <name evidence="2" type="ORF">H7R39_06295</name>
</gene>
<dbReference type="EMBL" id="JACLZK010000001">
    <property type="protein sequence ID" value="MBC2882867.1"/>
    <property type="molecule type" value="Genomic_DNA"/>
</dbReference>
<proteinExistence type="predicted"/>
<organism evidence="2 3">
    <name type="scientific">Campylobacter massiliensis</name>
    <dbReference type="NCBI Taxonomy" id="2762557"/>
    <lineage>
        <taxon>Bacteria</taxon>
        <taxon>Pseudomonadati</taxon>
        <taxon>Campylobacterota</taxon>
        <taxon>Epsilonproteobacteria</taxon>
        <taxon>Campylobacterales</taxon>
        <taxon>Campylobacteraceae</taxon>
        <taxon>Campylobacter</taxon>
    </lineage>
</organism>
<comment type="caution">
    <text evidence="2">The sequence shown here is derived from an EMBL/GenBank/DDBJ whole genome shotgun (WGS) entry which is preliminary data.</text>
</comment>
<feature type="transmembrane region" description="Helical" evidence="1">
    <location>
        <begin position="12"/>
        <end position="31"/>
    </location>
</feature>
<sequence length="74" mass="8268">MQKDYLKAKISVARTLMQIFAVAGILHIFYLAASYRGLNEIQILFFASAGAVYLIAAVCLTLRILNLAEKLDEF</sequence>
<dbReference type="Proteomes" id="UP000552683">
    <property type="component" value="Unassembled WGS sequence"/>
</dbReference>
<name>A0A842J4Y1_9BACT</name>
<dbReference type="RefSeq" id="WP_122870887.1">
    <property type="nucleotide sequence ID" value="NZ_JACLZK010000001.1"/>
</dbReference>
<evidence type="ECO:0000313" key="2">
    <source>
        <dbReference type="EMBL" id="MBC2882867.1"/>
    </source>
</evidence>
<reference evidence="2 3" key="1">
    <citation type="submission" date="2020-08" db="EMBL/GenBank/DDBJ databases">
        <title>Complete genome and description of Campylobacter massiliensis Marseille-Q3452 sp. nov.</title>
        <authorList>
            <person name="Antezack A."/>
        </authorList>
    </citation>
    <scope>NUCLEOTIDE SEQUENCE [LARGE SCALE GENOMIC DNA]</scope>
    <source>
        <strain evidence="2 3">Marseille-Q3452</strain>
    </source>
</reference>
<protein>
    <submittedName>
        <fullName evidence="2">Uncharacterized protein</fullName>
    </submittedName>
</protein>
<dbReference type="AlphaFoldDB" id="A0A842J4Y1"/>
<evidence type="ECO:0000313" key="3">
    <source>
        <dbReference type="Proteomes" id="UP000552683"/>
    </source>
</evidence>
<keyword evidence="1" id="KW-0812">Transmembrane</keyword>
<keyword evidence="1" id="KW-1133">Transmembrane helix</keyword>
<keyword evidence="3" id="KW-1185">Reference proteome</keyword>